<organism evidence="9">
    <name type="scientific">Anopheles atroparvus</name>
    <name type="common">European mosquito</name>
    <dbReference type="NCBI Taxonomy" id="41427"/>
    <lineage>
        <taxon>Eukaryota</taxon>
        <taxon>Metazoa</taxon>
        <taxon>Ecdysozoa</taxon>
        <taxon>Arthropoda</taxon>
        <taxon>Hexapoda</taxon>
        <taxon>Insecta</taxon>
        <taxon>Pterygota</taxon>
        <taxon>Neoptera</taxon>
        <taxon>Endopterygota</taxon>
        <taxon>Diptera</taxon>
        <taxon>Nematocera</taxon>
        <taxon>Culicoidea</taxon>
        <taxon>Culicidae</taxon>
        <taxon>Anophelinae</taxon>
        <taxon>Anopheles</taxon>
    </lineage>
</organism>
<accession>A0A182IJA0</accession>
<keyword evidence="6" id="KW-1133">Transmembrane helix</keyword>
<keyword evidence="7" id="KW-0472">Membrane</keyword>
<dbReference type="PANTHER" id="PTHR48021:SF33">
    <property type="entry name" value="AT22075P-RELATED"/>
    <property type="match status" value="1"/>
</dbReference>
<dbReference type="InterPro" id="IPR005828">
    <property type="entry name" value="MFS_sugar_transport-like"/>
</dbReference>
<dbReference type="STRING" id="41427.A0A182IJA0"/>
<evidence type="ECO:0000256" key="3">
    <source>
        <dbReference type="ARBA" id="ARBA00022475"/>
    </source>
</evidence>
<dbReference type="EnsemblMetazoa" id="AATE000212-RA">
    <property type="protein sequence ID" value="AATE000212-PA.1"/>
    <property type="gene ID" value="AATE000212"/>
</dbReference>
<dbReference type="SUPFAM" id="SSF103473">
    <property type="entry name" value="MFS general substrate transporter"/>
    <property type="match status" value="2"/>
</dbReference>
<dbReference type="InterPro" id="IPR020846">
    <property type="entry name" value="MFS_dom"/>
</dbReference>
<dbReference type="Pfam" id="PF00083">
    <property type="entry name" value="Sugar_tr"/>
    <property type="match status" value="2"/>
</dbReference>
<comment type="subcellular location">
    <subcellularLocation>
        <location evidence="1">Cell membrane</location>
        <topology evidence="1">Multi-pass membrane protein</topology>
    </subcellularLocation>
</comment>
<dbReference type="FunFam" id="1.20.1250.20:FF:000218">
    <property type="entry name" value="facilitated trehalose transporter Tret1"/>
    <property type="match status" value="2"/>
</dbReference>
<dbReference type="InterPro" id="IPR036259">
    <property type="entry name" value="MFS_trans_sf"/>
</dbReference>
<keyword evidence="5" id="KW-0812">Transmembrane</keyword>
<dbReference type="PROSITE" id="PS00216">
    <property type="entry name" value="SUGAR_TRANSPORT_1"/>
    <property type="match status" value="1"/>
</dbReference>
<evidence type="ECO:0000256" key="1">
    <source>
        <dbReference type="ARBA" id="ARBA00004651"/>
    </source>
</evidence>
<name>A0A182IJA0_ANOAO</name>
<reference evidence="9" key="1">
    <citation type="submission" date="2022-08" db="UniProtKB">
        <authorList>
            <consortium name="EnsemblMetazoa"/>
        </authorList>
    </citation>
    <scope>IDENTIFICATION</scope>
    <source>
        <strain evidence="9">EBRO</strain>
    </source>
</reference>
<evidence type="ECO:0000256" key="5">
    <source>
        <dbReference type="ARBA" id="ARBA00022692"/>
    </source>
</evidence>
<dbReference type="Gene3D" id="1.20.1250.20">
    <property type="entry name" value="MFS general substrate transporter like domains"/>
    <property type="match status" value="2"/>
</dbReference>
<dbReference type="VEuPathDB" id="VectorBase:AATE000212"/>
<evidence type="ECO:0000256" key="6">
    <source>
        <dbReference type="ARBA" id="ARBA00022989"/>
    </source>
</evidence>
<dbReference type="InterPro" id="IPR050549">
    <property type="entry name" value="MFS_Trehalose_Transporter"/>
</dbReference>
<proteinExistence type="predicted"/>
<dbReference type="PANTHER" id="PTHR48021">
    <property type="match status" value="1"/>
</dbReference>
<evidence type="ECO:0000256" key="2">
    <source>
        <dbReference type="ARBA" id="ARBA00022448"/>
    </source>
</evidence>
<keyword evidence="4" id="KW-0762">Sugar transport</keyword>
<evidence type="ECO:0000256" key="7">
    <source>
        <dbReference type="ARBA" id="ARBA00023136"/>
    </source>
</evidence>
<keyword evidence="2" id="KW-0813">Transport</keyword>
<keyword evidence="3" id="KW-1003">Cell membrane</keyword>
<dbReference type="InterPro" id="IPR005829">
    <property type="entry name" value="Sugar_transporter_CS"/>
</dbReference>
<dbReference type="GO" id="GO:0022857">
    <property type="term" value="F:transmembrane transporter activity"/>
    <property type="evidence" value="ECO:0007669"/>
    <property type="project" value="InterPro"/>
</dbReference>
<sequence length="892" mass="96206">METSRGVRNQVFATGVMNIINLSHGAALGWVSPYLPVLMSTEQPLLETGPVTVEQGSWIGSILCLGALFGAFLYGYLVEKIGIKRTLQALVVPHSGFWILTYLATSVHQLYLARFLAGVSGGGIIVVFPLFIADISDKKIRGILGSVLALTSNGGILLMYVIGDVLHYHTVALTMLVLPLIFTVLMCFVPDTPQTCLKMGNPGHAERCFMFYRGVRTTEEQTSTIRQEFDNMKKFIEHNTSQNSRVTLADFRSREAKLGMFIGVFLMFINQFCGIFAILTYAASIFKEVGSTLSPNTSAIIMGTIQIVGTLSSFVFVDLAGRKVLLLVSTAGTGIGLLLLGAFNWLTFHDTFWLTNYSWFPIVSLSATVYLFSIGLCNIPFFVLPEILPPKSYANDQIFVEIARSSRAARDTLWWQKGLTMQPLSFPSARNQFVGTFVVNIITLAHGVALGWVSPSLPYLQSPETHLAGGPLTVEQTSWLGSCLCIGGMLGVPLFGWLADRYGKRRALQGIMLPHLGFWLCVILGKDIYQLCIGRLLAGIGGGGIMRIVPLFVADIADARIRGMLGSLLPICLNLGTVLAFVVGSLMTFGTFPLAVVALPVLFGFAMIFLPETPACQLRALRYERAERSLAFYRGVQGHFQKSASFCTEFLQLKDAVQRATFAPDAALSWKDFTTKPARRGLAMALFLILLNQCSGTLALITYATTIFELASPGAAPGQPPPAVPASLASIVLATVQLLGTIVSLALVDRIGRKFLLIVSSLGVALGYLTLAVYVQVLLPRYDATAASDGSGTFPHWLADLLPIGSLSFSILLASVGLLTVPFIVMAEVLPSKIFPVLLDTIGLPGLMGGLATICLTGTLVVVFWLPETKGQSLVDAPETEPPTVNGGNGGV</sequence>
<feature type="domain" description="Major facilitator superfamily (MFS) profile" evidence="8">
    <location>
        <begin position="13"/>
        <end position="443"/>
    </location>
</feature>
<dbReference type="PROSITE" id="PS50850">
    <property type="entry name" value="MFS"/>
    <property type="match status" value="2"/>
</dbReference>
<dbReference type="AlphaFoldDB" id="A0A182IJA0"/>
<dbReference type="GO" id="GO:0005886">
    <property type="term" value="C:plasma membrane"/>
    <property type="evidence" value="ECO:0007669"/>
    <property type="project" value="UniProtKB-SubCell"/>
</dbReference>
<feature type="domain" description="Major facilitator superfamily (MFS) profile" evidence="8">
    <location>
        <begin position="435"/>
        <end position="892"/>
    </location>
</feature>
<evidence type="ECO:0000256" key="4">
    <source>
        <dbReference type="ARBA" id="ARBA00022597"/>
    </source>
</evidence>
<evidence type="ECO:0000259" key="8">
    <source>
        <dbReference type="PROSITE" id="PS50850"/>
    </source>
</evidence>
<evidence type="ECO:0000313" key="9">
    <source>
        <dbReference type="EnsemblMetazoa" id="AATE000212-PA.1"/>
    </source>
</evidence>
<protein>
    <recommendedName>
        <fullName evidence="8">Major facilitator superfamily (MFS) profile domain-containing protein</fullName>
    </recommendedName>
</protein>